<dbReference type="Pfam" id="PF02924">
    <property type="entry name" value="HDPD"/>
    <property type="match status" value="1"/>
</dbReference>
<dbReference type="AlphaFoldDB" id="A0A178MTL4"/>
<evidence type="ECO:0000313" key="1">
    <source>
        <dbReference type="EMBL" id="OAN53030.1"/>
    </source>
</evidence>
<proteinExistence type="predicted"/>
<dbReference type="RefSeq" id="WP_068490520.1">
    <property type="nucleotide sequence ID" value="NZ_LWQT01000041.1"/>
</dbReference>
<gene>
    <name evidence="1" type="ORF">A6A04_15045</name>
</gene>
<sequence>MSVLTMAPTLGDLLKFELNASYTRETVTLKAGTSYPLGSVLGRITASGEFRLSPAAEVVGDEGAETAIGVLLEAVDATDAAVTGLIAARGPVILADAALVFDASVDQPTERAAKIIQLATVGLVARATV</sequence>
<evidence type="ECO:0008006" key="3">
    <source>
        <dbReference type="Google" id="ProtNLM"/>
    </source>
</evidence>
<dbReference type="OrthoDB" id="7358956at2"/>
<dbReference type="InterPro" id="IPR004195">
    <property type="entry name" value="Head_decoration_D"/>
</dbReference>
<reference evidence="1 2" key="1">
    <citation type="submission" date="2016-04" db="EMBL/GenBank/DDBJ databases">
        <title>Draft genome sequence of freshwater magnetotactic bacteria Magnetospirillum marisnigri SP-1 and Magnetospirillum moscoviense BB-1.</title>
        <authorList>
            <person name="Koziaeva V."/>
            <person name="Dziuba M.V."/>
            <person name="Ivanov T.M."/>
            <person name="Kuznetsov B."/>
            <person name="Grouzdev D.S."/>
        </authorList>
    </citation>
    <scope>NUCLEOTIDE SEQUENCE [LARGE SCALE GENOMIC DNA]</scope>
    <source>
        <strain evidence="1 2">SP-1</strain>
    </source>
</reference>
<dbReference type="Proteomes" id="UP000078428">
    <property type="component" value="Unassembled WGS sequence"/>
</dbReference>
<accession>A0A178MTL4</accession>
<evidence type="ECO:0000313" key="2">
    <source>
        <dbReference type="Proteomes" id="UP000078428"/>
    </source>
</evidence>
<comment type="caution">
    <text evidence="1">The sequence shown here is derived from an EMBL/GenBank/DDBJ whole genome shotgun (WGS) entry which is preliminary data.</text>
</comment>
<dbReference type="STRING" id="1285242.A6A04_15045"/>
<keyword evidence="2" id="KW-1185">Reference proteome</keyword>
<protein>
    <recommendedName>
        <fullName evidence="3">Head decoration protein</fullName>
    </recommendedName>
</protein>
<dbReference type="EMBL" id="LWQT01000041">
    <property type="protein sequence ID" value="OAN53030.1"/>
    <property type="molecule type" value="Genomic_DNA"/>
</dbReference>
<organism evidence="1 2">
    <name type="scientific">Paramagnetospirillum marisnigri</name>
    <dbReference type="NCBI Taxonomy" id="1285242"/>
    <lineage>
        <taxon>Bacteria</taxon>
        <taxon>Pseudomonadati</taxon>
        <taxon>Pseudomonadota</taxon>
        <taxon>Alphaproteobacteria</taxon>
        <taxon>Rhodospirillales</taxon>
        <taxon>Magnetospirillaceae</taxon>
        <taxon>Paramagnetospirillum</taxon>
    </lineage>
</organism>
<name>A0A178MTL4_9PROT</name>